<dbReference type="AlphaFoldDB" id="A0A022QXQ3"/>
<keyword evidence="2" id="KW-1185">Reference proteome</keyword>
<dbReference type="EMBL" id="KI630771">
    <property type="protein sequence ID" value="EYU33417.1"/>
    <property type="molecule type" value="Genomic_DNA"/>
</dbReference>
<dbReference type="STRING" id="4155.A0A022QXQ3"/>
<proteinExistence type="predicted"/>
<protein>
    <submittedName>
        <fullName evidence="1">Uncharacterized protein</fullName>
    </submittedName>
</protein>
<evidence type="ECO:0000313" key="1">
    <source>
        <dbReference type="EMBL" id="EYU33417.1"/>
    </source>
</evidence>
<accession>A0A022QXQ3</accession>
<dbReference type="eggNOG" id="ENOG502QSDY">
    <property type="taxonomic scope" value="Eukaryota"/>
</dbReference>
<reference evidence="1 2" key="1">
    <citation type="journal article" date="2013" name="Proc. Natl. Acad. Sci. U.S.A.">
        <title>Fine-scale variation in meiotic recombination in Mimulus inferred from population shotgun sequencing.</title>
        <authorList>
            <person name="Hellsten U."/>
            <person name="Wright K.M."/>
            <person name="Jenkins J."/>
            <person name="Shu S."/>
            <person name="Yuan Y."/>
            <person name="Wessler S.R."/>
            <person name="Schmutz J."/>
            <person name="Willis J.H."/>
            <person name="Rokhsar D.S."/>
        </authorList>
    </citation>
    <scope>NUCLEOTIDE SEQUENCE [LARGE SCALE GENOMIC DNA]</scope>
    <source>
        <strain evidence="2">cv. DUN x IM62</strain>
    </source>
</reference>
<evidence type="ECO:0000313" key="2">
    <source>
        <dbReference type="Proteomes" id="UP000030748"/>
    </source>
</evidence>
<feature type="non-terminal residue" evidence="1">
    <location>
        <position position="1"/>
    </location>
</feature>
<dbReference type="Proteomes" id="UP000030748">
    <property type="component" value="Unassembled WGS sequence"/>
</dbReference>
<gene>
    <name evidence="1" type="ORF">MIMGU_mgv1a021035mg</name>
</gene>
<name>A0A022QXQ3_ERYGU</name>
<organism evidence="1 2">
    <name type="scientific">Erythranthe guttata</name>
    <name type="common">Yellow monkey flower</name>
    <name type="synonym">Mimulus guttatus</name>
    <dbReference type="NCBI Taxonomy" id="4155"/>
    <lineage>
        <taxon>Eukaryota</taxon>
        <taxon>Viridiplantae</taxon>
        <taxon>Streptophyta</taxon>
        <taxon>Embryophyta</taxon>
        <taxon>Tracheophyta</taxon>
        <taxon>Spermatophyta</taxon>
        <taxon>Magnoliopsida</taxon>
        <taxon>eudicotyledons</taxon>
        <taxon>Gunneridae</taxon>
        <taxon>Pentapetalae</taxon>
        <taxon>asterids</taxon>
        <taxon>lamiids</taxon>
        <taxon>Lamiales</taxon>
        <taxon>Phrymaceae</taxon>
        <taxon>Erythranthe</taxon>
    </lineage>
</organism>
<sequence>KIDILYMDKKIDRKYFNWKILNFYLRQKRDIEAWIIIDTNRNQNTKMGINNSYKISKKDLSSLMSPKITPSNSIKRFFDWMGMNEKNAKLSLPKIYVTL</sequence>